<name>A0A9P6G641_9PLEO</name>
<keyword evidence="1" id="KW-0732">Signal</keyword>
<keyword evidence="3" id="KW-1185">Reference proteome</keyword>
<dbReference type="Proteomes" id="UP000756921">
    <property type="component" value="Unassembled WGS sequence"/>
</dbReference>
<accession>A0A9P6G641</accession>
<sequence>MKLLCFLSPLFVAAVSAIDIRFGSTKGCKGVGASCLNFAPNRCCYLPDGRQSSHISFVAVPGNWKITMRGHVGSNCDSTSTAGGDSAGSGGSLQEYCYFGGSPAFIASGNYLFHSEKADASTTTPINGSLVNALILEDGTKYPLDGLDEDAIAEAVDATFNGTIGAAIKKFKLSPLPA</sequence>
<evidence type="ECO:0000313" key="3">
    <source>
        <dbReference type="Proteomes" id="UP000756921"/>
    </source>
</evidence>
<dbReference type="EMBL" id="WJXW01000017">
    <property type="protein sequence ID" value="KAF9729223.1"/>
    <property type="molecule type" value="Genomic_DNA"/>
</dbReference>
<dbReference type="AlphaFoldDB" id="A0A9P6G641"/>
<organism evidence="2 3">
    <name type="scientific">Paraphaeosphaeria minitans</name>
    <dbReference type="NCBI Taxonomy" id="565426"/>
    <lineage>
        <taxon>Eukaryota</taxon>
        <taxon>Fungi</taxon>
        <taxon>Dikarya</taxon>
        <taxon>Ascomycota</taxon>
        <taxon>Pezizomycotina</taxon>
        <taxon>Dothideomycetes</taxon>
        <taxon>Pleosporomycetidae</taxon>
        <taxon>Pleosporales</taxon>
        <taxon>Massarineae</taxon>
        <taxon>Didymosphaeriaceae</taxon>
        <taxon>Paraphaeosphaeria</taxon>
    </lineage>
</organism>
<comment type="caution">
    <text evidence="2">The sequence shown here is derived from an EMBL/GenBank/DDBJ whole genome shotgun (WGS) entry which is preliminary data.</text>
</comment>
<evidence type="ECO:0000256" key="1">
    <source>
        <dbReference type="SAM" id="SignalP"/>
    </source>
</evidence>
<dbReference type="OrthoDB" id="5383526at2759"/>
<gene>
    <name evidence="2" type="ORF">PMIN01_12913</name>
</gene>
<reference evidence="2" key="1">
    <citation type="journal article" date="2020" name="Mol. Plant Microbe Interact.">
        <title>Genome Sequence of the Biocontrol Agent Coniothyrium minitans strain Conio (IMI 134523).</title>
        <authorList>
            <person name="Patel D."/>
            <person name="Shittu T.A."/>
            <person name="Baroncelli R."/>
            <person name="Muthumeenakshi S."/>
            <person name="Osborne T.H."/>
            <person name="Janganan T.K."/>
            <person name="Sreenivasaprasad S."/>
        </authorList>
    </citation>
    <scope>NUCLEOTIDE SEQUENCE</scope>
    <source>
        <strain evidence="2">Conio</strain>
    </source>
</reference>
<evidence type="ECO:0000313" key="2">
    <source>
        <dbReference type="EMBL" id="KAF9729223.1"/>
    </source>
</evidence>
<feature type="signal peptide" evidence="1">
    <location>
        <begin position="1"/>
        <end position="17"/>
    </location>
</feature>
<proteinExistence type="predicted"/>
<protein>
    <submittedName>
        <fullName evidence="2">Uncharacterized protein</fullName>
    </submittedName>
</protein>
<feature type="chain" id="PRO_5040148763" evidence="1">
    <location>
        <begin position="18"/>
        <end position="178"/>
    </location>
</feature>